<evidence type="ECO:0000313" key="2">
    <source>
        <dbReference type="EMBL" id="EAR93610.1"/>
    </source>
</evidence>
<dbReference type="HOGENOM" id="CLU_599218_0_0_1"/>
<dbReference type="InParanoid" id="Q23AT2"/>
<accession>Q23AT2</accession>
<dbReference type="KEGG" id="tet:TTHERM_00770630"/>
<organism evidence="2 3">
    <name type="scientific">Tetrahymena thermophila (strain SB210)</name>
    <dbReference type="NCBI Taxonomy" id="312017"/>
    <lineage>
        <taxon>Eukaryota</taxon>
        <taxon>Sar</taxon>
        <taxon>Alveolata</taxon>
        <taxon>Ciliophora</taxon>
        <taxon>Intramacronucleata</taxon>
        <taxon>Oligohymenophorea</taxon>
        <taxon>Hymenostomatida</taxon>
        <taxon>Tetrahymenina</taxon>
        <taxon>Tetrahymenidae</taxon>
        <taxon>Tetrahymena</taxon>
    </lineage>
</organism>
<sequence length="441" mass="52348">MSALAQDNLSISPKSLQQFNEETLQDEDSNSEMYPAAPISLIKKKISKPDSQKQKKSERQNNQIKRVIFGVNSINNYLSIEQYTSFFDLSIQKLVPSQKLFFLAGDMIAEMKGVENEDRIQLYKYHRNHIYIEKTKKGVSFEIESFRPLKDFSQPIYYLENLQDKDSYEFAQYLKKHQQVIFKISSQLQEIQNFYLNGIEDLQYIIKERSEFIKEQRRKLIEEFCSDDDFCLVTTESLSFENQTKSISNRFMSKPLIALVGGNYDDTCYEFLKYGSLKVLDENTRNKMDEFCIKATQEGFDQYELQIDDFQLNTIDNIKITCKTRIRRFNINYPKHLQFQYFPDLNKIEKFILVHHEINFKIIQDVLKIRQQMAANAPQNQPFPHNYDYNGFIDYDKFQQSMQSQIFLEKFYQKEMDDLNKQIDQPQQSSSSQQTIQLNTQ</sequence>
<protein>
    <submittedName>
        <fullName evidence="2">Uncharacterized protein</fullName>
    </submittedName>
</protein>
<evidence type="ECO:0000256" key="1">
    <source>
        <dbReference type="SAM" id="MobiDB-lite"/>
    </source>
</evidence>
<reference evidence="3" key="1">
    <citation type="journal article" date="2006" name="PLoS Biol.">
        <title>Macronuclear genome sequence of the ciliate Tetrahymena thermophila, a model eukaryote.</title>
        <authorList>
            <person name="Eisen J.A."/>
            <person name="Coyne R.S."/>
            <person name="Wu M."/>
            <person name="Wu D."/>
            <person name="Thiagarajan M."/>
            <person name="Wortman J.R."/>
            <person name="Badger J.H."/>
            <person name="Ren Q."/>
            <person name="Amedeo P."/>
            <person name="Jones K.M."/>
            <person name="Tallon L.J."/>
            <person name="Delcher A.L."/>
            <person name="Salzberg S.L."/>
            <person name="Silva J.C."/>
            <person name="Haas B.J."/>
            <person name="Majoros W.H."/>
            <person name="Farzad M."/>
            <person name="Carlton J.M."/>
            <person name="Smith R.K. Jr."/>
            <person name="Garg J."/>
            <person name="Pearlman R.E."/>
            <person name="Karrer K.M."/>
            <person name="Sun L."/>
            <person name="Manning G."/>
            <person name="Elde N.C."/>
            <person name="Turkewitz A.P."/>
            <person name="Asai D.J."/>
            <person name="Wilkes D.E."/>
            <person name="Wang Y."/>
            <person name="Cai H."/>
            <person name="Collins K."/>
            <person name="Stewart B.A."/>
            <person name="Lee S.R."/>
            <person name="Wilamowska K."/>
            <person name="Weinberg Z."/>
            <person name="Ruzzo W.L."/>
            <person name="Wloga D."/>
            <person name="Gaertig J."/>
            <person name="Frankel J."/>
            <person name="Tsao C.-C."/>
            <person name="Gorovsky M.A."/>
            <person name="Keeling P.J."/>
            <person name="Waller R.F."/>
            <person name="Patron N.J."/>
            <person name="Cherry J.M."/>
            <person name="Stover N.A."/>
            <person name="Krieger C.J."/>
            <person name="del Toro C."/>
            <person name="Ryder H.F."/>
            <person name="Williamson S.C."/>
            <person name="Barbeau R.A."/>
            <person name="Hamilton E.P."/>
            <person name="Orias E."/>
        </authorList>
    </citation>
    <scope>NUCLEOTIDE SEQUENCE [LARGE SCALE GENOMIC DNA]</scope>
    <source>
        <strain evidence="3">SB210</strain>
    </source>
</reference>
<dbReference type="GeneID" id="7823099"/>
<gene>
    <name evidence="2" type="ORF">TTHERM_00770630</name>
</gene>
<proteinExistence type="predicted"/>
<dbReference type="RefSeq" id="XP_001013855.1">
    <property type="nucleotide sequence ID" value="XM_001013855.2"/>
</dbReference>
<evidence type="ECO:0000313" key="3">
    <source>
        <dbReference type="Proteomes" id="UP000009168"/>
    </source>
</evidence>
<feature type="region of interest" description="Disordered" evidence="1">
    <location>
        <begin position="422"/>
        <end position="441"/>
    </location>
</feature>
<dbReference type="Proteomes" id="UP000009168">
    <property type="component" value="Unassembled WGS sequence"/>
</dbReference>
<keyword evidence="3" id="KW-1185">Reference proteome</keyword>
<feature type="compositionally biased region" description="Polar residues" evidence="1">
    <location>
        <begin position="1"/>
        <end position="22"/>
    </location>
</feature>
<dbReference type="EMBL" id="GG662723">
    <property type="protein sequence ID" value="EAR93610.1"/>
    <property type="molecule type" value="Genomic_DNA"/>
</dbReference>
<feature type="region of interest" description="Disordered" evidence="1">
    <location>
        <begin position="1"/>
        <end position="32"/>
    </location>
</feature>
<dbReference type="AlphaFoldDB" id="Q23AT2"/>
<name>Q23AT2_TETTS</name>